<keyword evidence="2" id="KW-1185">Reference proteome</keyword>
<dbReference type="PATRIC" id="fig|1581420.6.peg.380"/>
<dbReference type="STRING" id="1581420.AAW00_01895"/>
<dbReference type="PANTHER" id="PTHR47623">
    <property type="entry name" value="OS09G0287300 PROTEIN"/>
    <property type="match status" value="1"/>
</dbReference>
<gene>
    <name evidence="1" type="ORF">AAW00_01895</name>
</gene>
<comment type="caution">
    <text evidence="1">The sequence shown here is derived from an EMBL/GenBank/DDBJ whole genome shotgun (WGS) entry which is preliminary data.</text>
</comment>
<dbReference type="Gene3D" id="3.40.50.1240">
    <property type="entry name" value="Phosphoglycerate mutase-like"/>
    <property type="match status" value="1"/>
</dbReference>
<organism evidence="1 2">
    <name type="scientific">Aurantiacibacter luteus</name>
    <dbReference type="NCBI Taxonomy" id="1581420"/>
    <lineage>
        <taxon>Bacteria</taxon>
        <taxon>Pseudomonadati</taxon>
        <taxon>Pseudomonadota</taxon>
        <taxon>Alphaproteobacteria</taxon>
        <taxon>Sphingomonadales</taxon>
        <taxon>Erythrobacteraceae</taxon>
        <taxon>Aurantiacibacter</taxon>
    </lineage>
</organism>
<proteinExistence type="predicted"/>
<dbReference type="Pfam" id="PF00300">
    <property type="entry name" value="His_Phos_1"/>
    <property type="match status" value="1"/>
</dbReference>
<dbReference type="SUPFAM" id="SSF53254">
    <property type="entry name" value="Phosphoglycerate mutase-like"/>
    <property type="match status" value="1"/>
</dbReference>
<dbReference type="CDD" id="cd07067">
    <property type="entry name" value="HP_PGM_like"/>
    <property type="match status" value="1"/>
</dbReference>
<accession>A0A0G9MXG5</accession>
<dbReference type="InterPro" id="IPR013078">
    <property type="entry name" value="His_Pase_superF_clade-1"/>
</dbReference>
<evidence type="ECO:0000313" key="1">
    <source>
        <dbReference type="EMBL" id="KLE35249.1"/>
    </source>
</evidence>
<evidence type="ECO:0000313" key="2">
    <source>
        <dbReference type="Proteomes" id="UP000053464"/>
    </source>
</evidence>
<dbReference type="RefSeq" id="WP_047002651.1">
    <property type="nucleotide sequence ID" value="NZ_LBHB01000001.1"/>
</dbReference>
<name>A0A0G9MXG5_9SPHN</name>
<dbReference type="EMBL" id="LBHB01000001">
    <property type="protein sequence ID" value="KLE35249.1"/>
    <property type="molecule type" value="Genomic_DNA"/>
</dbReference>
<dbReference type="AlphaFoldDB" id="A0A0G9MXG5"/>
<dbReference type="InterPro" id="IPR029033">
    <property type="entry name" value="His_PPase_superfam"/>
</dbReference>
<protein>
    <submittedName>
        <fullName evidence="1">Phosphohistidine phosphatase</fullName>
    </submittedName>
</protein>
<dbReference type="OrthoDB" id="9810154at2"/>
<sequence length="177" mass="19612">MKRLGLLRHAKSDWDDMSLRDFDRGLNDRGRRGAALMGEHIRALGHRWDRVLASPAERVKRTLEASALAAPIIFEQDIYLADPAALMALLRGLDEEDGAVLLAAHNPGLQELALALVPPDGEDALFDEVMHKYPTAAYAVFELAIDRWADIADGCGKLVHFARPRDLDPELGPETLR</sequence>
<dbReference type="PANTHER" id="PTHR47623:SF1">
    <property type="entry name" value="OS09G0287300 PROTEIN"/>
    <property type="match status" value="1"/>
</dbReference>
<dbReference type="Proteomes" id="UP000053464">
    <property type="component" value="Unassembled WGS sequence"/>
</dbReference>
<reference evidence="1 2" key="1">
    <citation type="submission" date="2015-04" db="EMBL/GenBank/DDBJ databases">
        <title>The draft genome sequence of Erythrobacter luteus KA37.</title>
        <authorList>
            <person name="Zhuang L."/>
            <person name="Liu Y."/>
            <person name="Shao Z."/>
        </authorList>
    </citation>
    <scope>NUCLEOTIDE SEQUENCE [LARGE SCALE GENOMIC DNA]</scope>
    <source>
        <strain evidence="1 2">KA37</strain>
    </source>
</reference>